<comment type="caution">
    <text evidence="2">The sequence shown here is derived from an EMBL/GenBank/DDBJ whole genome shotgun (WGS) entry which is preliminary data.</text>
</comment>
<evidence type="ECO:0000256" key="1">
    <source>
        <dbReference type="SAM" id="Phobius"/>
    </source>
</evidence>
<proteinExistence type="predicted"/>
<dbReference type="EMBL" id="JALPRF010000009">
    <property type="protein sequence ID" value="MCK8495582.1"/>
    <property type="molecule type" value="Genomic_DNA"/>
</dbReference>
<feature type="transmembrane region" description="Helical" evidence="1">
    <location>
        <begin position="110"/>
        <end position="131"/>
    </location>
</feature>
<dbReference type="Proteomes" id="UP001202180">
    <property type="component" value="Unassembled WGS sequence"/>
</dbReference>
<evidence type="ECO:0000313" key="2">
    <source>
        <dbReference type="EMBL" id="MCK8495582.1"/>
    </source>
</evidence>
<feature type="transmembrane region" description="Helical" evidence="1">
    <location>
        <begin position="12"/>
        <end position="29"/>
    </location>
</feature>
<evidence type="ECO:0000313" key="3">
    <source>
        <dbReference type="Proteomes" id="UP001202180"/>
    </source>
</evidence>
<keyword evidence="1" id="KW-1133">Transmembrane helix</keyword>
<gene>
    <name evidence="2" type="ORF">M0L20_27195</name>
</gene>
<reference evidence="2 3" key="1">
    <citation type="submission" date="2022-04" db="EMBL/GenBank/DDBJ databases">
        <title>Spirosoma sp. strain RP8 genome sequencing and assembly.</title>
        <authorList>
            <person name="Jung Y."/>
        </authorList>
    </citation>
    <scope>NUCLEOTIDE SEQUENCE [LARGE SCALE GENOMIC DNA]</scope>
    <source>
        <strain evidence="2 3">RP8</strain>
    </source>
</reference>
<keyword evidence="1" id="KW-0472">Membrane</keyword>
<dbReference type="InterPro" id="IPR025671">
    <property type="entry name" value="HXXEE"/>
</dbReference>
<protein>
    <submittedName>
        <fullName evidence="2">HXXEE domain-containing protein</fullName>
    </submittedName>
</protein>
<feature type="transmembrane region" description="Helical" evidence="1">
    <location>
        <begin position="86"/>
        <end position="104"/>
    </location>
</feature>
<organism evidence="2 3">
    <name type="scientific">Spirosoma liriopis</name>
    <dbReference type="NCBI Taxonomy" id="2937440"/>
    <lineage>
        <taxon>Bacteria</taxon>
        <taxon>Pseudomonadati</taxon>
        <taxon>Bacteroidota</taxon>
        <taxon>Cytophagia</taxon>
        <taxon>Cytophagales</taxon>
        <taxon>Cytophagaceae</taxon>
        <taxon>Spirosoma</taxon>
    </lineage>
</organism>
<dbReference type="Pfam" id="PF13787">
    <property type="entry name" value="HXXEE"/>
    <property type="match status" value="1"/>
</dbReference>
<feature type="transmembrane region" description="Helical" evidence="1">
    <location>
        <begin position="172"/>
        <end position="191"/>
    </location>
</feature>
<feature type="transmembrane region" description="Helical" evidence="1">
    <location>
        <begin position="138"/>
        <end position="160"/>
    </location>
</feature>
<sequence length="216" mass="24610">METTGMDFLRKHWFDVGAGVGLVVSLWVYKELDHLTTYQLIMWVSLLSLFAHQVEEYRLVGTFPGMVNKVMYQSAMPDRYPLNTNTSLYVNALVGWVSYFLAAWLAERAIWLGIATILVSLGNTVAHAFVFNVKGRTFYNAGMATSWLLFGPISYYFFMLISQHHLVTCTDYLIGVPAGILLNVVGIVKLIDWLKDPNTNYIFPQRCLLPEDRKPL</sequence>
<accession>A0ABT0HTW0</accession>
<keyword evidence="1" id="KW-0812">Transmembrane</keyword>
<keyword evidence="3" id="KW-1185">Reference proteome</keyword>
<name>A0ABT0HTW0_9BACT</name>